<evidence type="ECO:0000313" key="2">
    <source>
        <dbReference type="EMBL" id="MBP2054801.1"/>
    </source>
</evidence>
<name>A0A1B1BAP2_9ACTN</name>
<dbReference type="AlphaFoldDB" id="A0A1B1BAP2"/>
<dbReference type="EMBL" id="CP016279">
    <property type="protein sequence ID" value="ANP55905.1"/>
    <property type="molecule type" value="Genomic_DNA"/>
</dbReference>
<dbReference type="STRING" id="68214.AVL59_45505"/>
<reference evidence="2 4" key="2">
    <citation type="submission" date="2021-03" db="EMBL/GenBank/DDBJ databases">
        <title>Genomic Encyclopedia of Type Strains, Phase IV (KMG-IV): sequencing the most valuable type-strain genomes for metagenomic binning, comparative biology and taxonomic classification.</title>
        <authorList>
            <person name="Goeker M."/>
        </authorList>
    </citation>
    <scope>NUCLEOTIDE SEQUENCE [LARGE SCALE GENOMIC DNA]</scope>
    <source>
        <strain evidence="2 4">DSM 40499</strain>
    </source>
</reference>
<accession>A0A1B1BAP2</accession>
<evidence type="ECO:0000313" key="1">
    <source>
        <dbReference type="EMBL" id="ANP55905.1"/>
    </source>
</evidence>
<protein>
    <submittedName>
        <fullName evidence="1">Uncharacterized protein</fullName>
    </submittedName>
</protein>
<dbReference type="OrthoDB" id="4324684at2"/>
<evidence type="ECO:0000313" key="3">
    <source>
        <dbReference type="Proteomes" id="UP000092659"/>
    </source>
</evidence>
<proteinExistence type="predicted"/>
<dbReference type="RefSeq" id="WP_067316167.1">
    <property type="nucleotide sequence ID" value="NZ_CP016279.1"/>
</dbReference>
<keyword evidence="4" id="KW-1185">Reference proteome</keyword>
<organism evidence="1 3">
    <name type="scientific">Streptomyces griseochromogenes</name>
    <dbReference type="NCBI Taxonomy" id="68214"/>
    <lineage>
        <taxon>Bacteria</taxon>
        <taxon>Bacillati</taxon>
        <taxon>Actinomycetota</taxon>
        <taxon>Actinomycetes</taxon>
        <taxon>Kitasatosporales</taxon>
        <taxon>Streptomycetaceae</taxon>
        <taxon>Streptomyces</taxon>
    </lineage>
</organism>
<gene>
    <name evidence="1" type="ORF">AVL59_45505</name>
    <name evidence="2" type="ORF">J2Z21_007811</name>
</gene>
<evidence type="ECO:0000313" key="4">
    <source>
        <dbReference type="Proteomes" id="UP001519309"/>
    </source>
</evidence>
<dbReference type="Proteomes" id="UP001519309">
    <property type="component" value="Unassembled WGS sequence"/>
</dbReference>
<dbReference type="Proteomes" id="UP000092659">
    <property type="component" value="Chromosome"/>
</dbReference>
<sequence length="82" mass="8756">MIRKVSHQAAGTGPAALALALSVAYELHAPTAATRPAPAPRPPQIAHVPEMMGLRTSADRPHRRKVPLRRLNTVRGLAVLQA</sequence>
<dbReference type="EMBL" id="JAGGLP010000024">
    <property type="protein sequence ID" value="MBP2054801.1"/>
    <property type="molecule type" value="Genomic_DNA"/>
</dbReference>
<dbReference type="KEGG" id="sgs:AVL59_45505"/>
<reference evidence="1 3" key="1">
    <citation type="submission" date="2016-06" db="EMBL/GenBank/DDBJ databases">
        <title>Complete genome sequence of Streptomyces griseochromogenes ATCC 14511, the Blasticidin S producer.</title>
        <authorList>
            <person name="Wu L."/>
        </authorList>
    </citation>
    <scope>NUCLEOTIDE SEQUENCE [LARGE SCALE GENOMIC DNA]</scope>
    <source>
        <strain evidence="1 3">ATCC 14511</strain>
    </source>
</reference>